<dbReference type="AlphaFoldDB" id="A0A7D5D8U5"/>
<reference evidence="12 13" key="1">
    <citation type="submission" date="2020-06" db="EMBL/GenBank/DDBJ databases">
        <title>Pseudomonas eucalypticola sp. nov., an endophyte of Eucalyptus dunnii leaves with biocontrol ability of eucalyptus leaf blight.</title>
        <authorList>
            <person name="Liu Y."/>
            <person name="Song Z."/>
            <person name="Zeng H."/>
            <person name="Lu M."/>
            <person name="Wang X."/>
            <person name="Lian X."/>
            <person name="Zhang Q."/>
        </authorList>
    </citation>
    <scope>NUCLEOTIDE SEQUENCE [LARGE SCALE GENOMIC DNA]</scope>
    <source>
        <strain evidence="12 13">NP-1</strain>
    </source>
</reference>
<dbReference type="InterPro" id="IPR051414">
    <property type="entry name" value="Adenylate-forming_Reductase"/>
</dbReference>
<evidence type="ECO:0000256" key="3">
    <source>
        <dbReference type="ARBA" id="ARBA00022741"/>
    </source>
</evidence>
<dbReference type="Gene3D" id="3.30.300.30">
    <property type="match status" value="1"/>
</dbReference>
<evidence type="ECO:0000256" key="1">
    <source>
        <dbReference type="ARBA" id="ARBA00011245"/>
    </source>
</evidence>
<proteinExistence type="inferred from homology"/>
<dbReference type="GO" id="GO:0010124">
    <property type="term" value="P:phenylacetate catabolic process"/>
    <property type="evidence" value="ECO:0007669"/>
    <property type="project" value="UniProtKB-UniRule"/>
</dbReference>
<protein>
    <recommendedName>
        <fullName evidence="7 9">Phenylacetate-coenzyme A ligase</fullName>
        <ecNumber evidence="6 9">6.2.1.30</ecNumber>
    </recommendedName>
    <alternativeName>
        <fullName evidence="8 9">Phenylacetyl-CoA ligase</fullName>
    </alternativeName>
</protein>
<evidence type="ECO:0000259" key="10">
    <source>
        <dbReference type="Pfam" id="PF00501"/>
    </source>
</evidence>
<keyword evidence="2 9" id="KW-0436">Ligase</keyword>
<evidence type="ECO:0000313" key="13">
    <source>
        <dbReference type="Proteomes" id="UP000509568"/>
    </source>
</evidence>
<dbReference type="FunFam" id="3.40.50.12780:FF:000016">
    <property type="entry name" value="Phenylacetate-coenzyme A ligase"/>
    <property type="match status" value="1"/>
</dbReference>
<keyword evidence="13" id="KW-1185">Reference proteome</keyword>
<evidence type="ECO:0000256" key="9">
    <source>
        <dbReference type="PIRNR" id="PIRNR006444"/>
    </source>
</evidence>
<evidence type="ECO:0000256" key="5">
    <source>
        <dbReference type="ARBA" id="ARBA00061566"/>
    </source>
</evidence>
<evidence type="ECO:0000256" key="7">
    <source>
        <dbReference type="ARBA" id="ARBA00068695"/>
    </source>
</evidence>
<name>A0A7D5D8U5_9PSED</name>
<comment type="subunit">
    <text evidence="1">Monomer.</text>
</comment>
<dbReference type="InterPro" id="IPR045851">
    <property type="entry name" value="AMP-bd_C_sf"/>
</dbReference>
<dbReference type="InterPro" id="IPR028154">
    <property type="entry name" value="AMP-dep_Lig_C"/>
</dbReference>
<dbReference type="RefSeq" id="WP_176571451.1">
    <property type="nucleotide sequence ID" value="NZ_CP056030.1"/>
</dbReference>
<dbReference type="InterPro" id="IPR011880">
    <property type="entry name" value="PA_CoA_ligase"/>
</dbReference>
<comment type="catalytic activity">
    <reaction evidence="9">
        <text>2-phenylacetate + ATP + CoA = phenylacetyl-CoA + AMP + diphosphate</text>
        <dbReference type="Rhea" id="RHEA:20956"/>
        <dbReference type="ChEBI" id="CHEBI:18401"/>
        <dbReference type="ChEBI" id="CHEBI:30616"/>
        <dbReference type="ChEBI" id="CHEBI:33019"/>
        <dbReference type="ChEBI" id="CHEBI:57287"/>
        <dbReference type="ChEBI" id="CHEBI:57390"/>
        <dbReference type="ChEBI" id="CHEBI:456215"/>
        <dbReference type="EC" id="6.2.1.30"/>
    </reaction>
</comment>
<dbReference type="SUPFAM" id="SSF56801">
    <property type="entry name" value="Acetyl-CoA synthetase-like"/>
    <property type="match status" value="1"/>
</dbReference>
<dbReference type="InterPro" id="IPR042099">
    <property type="entry name" value="ANL_N_sf"/>
</dbReference>
<dbReference type="EMBL" id="CP056030">
    <property type="protein sequence ID" value="QKZ05718.1"/>
    <property type="molecule type" value="Genomic_DNA"/>
</dbReference>
<accession>A0A7D5D8U5</accession>
<dbReference type="PIRSF" id="PIRSF006444">
    <property type="entry name" value="PaaK"/>
    <property type="match status" value="1"/>
</dbReference>
<dbReference type="KEGG" id="pez:HWQ56_18715"/>
<feature type="domain" description="AMP-dependent ligase C-terminal" evidence="11">
    <location>
        <begin position="357"/>
        <end position="453"/>
    </location>
</feature>
<dbReference type="PANTHER" id="PTHR43439">
    <property type="entry name" value="PHENYLACETATE-COENZYME A LIGASE"/>
    <property type="match status" value="1"/>
</dbReference>
<evidence type="ECO:0000259" key="11">
    <source>
        <dbReference type="Pfam" id="PF14535"/>
    </source>
</evidence>
<dbReference type="GO" id="GO:0047475">
    <property type="term" value="F:phenylacetate-CoA ligase activity"/>
    <property type="evidence" value="ECO:0007669"/>
    <property type="project" value="UniProtKB-EC"/>
</dbReference>
<comment type="function">
    <text evidence="9">Catalyzes the activation of phenylacetic acid (PA) to phenylacetyl-CoA (PA-CoA).</text>
</comment>
<dbReference type="Pfam" id="PF00501">
    <property type="entry name" value="AMP-binding"/>
    <property type="match status" value="1"/>
</dbReference>
<dbReference type="UniPathway" id="UPA00930"/>
<gene>
    <name evidence="12" type="primary">paaF</name>
    <name evidence="12" type="ORF">HWQ56_18715</name>
</gene>
<feature type="domain" description="AMP-dependent synthetase/ligase" evidence="10">
    <location>
        <begin position="106"/>
        <end position="310"/>
    </location>
</feature>
<dbReference type="Gene3D" id="3.40.50.12780">
    <property type="entry name" value="N-terminal domain of ligase-like"/>
    <property type="match status" value="1"/>
</dbReference>
<evidence type="ECO:0000256" key="8">
    <source>
        <dbReference type="ARBA" id="ARBA00075111"/>
    </source>
</evidence>
<dbReference type="Proteomes" id="UP000509568">
    <property type="component" value="Chromosome"/>
</dbReference>
<dbReference type="GO" id="GO:0000166">
    <property type="term" value="F:nucleotide binding"/>
    <property type="evidence" value="ECO:0007669"/>
    <property type="project" value="UniProtKB-KW"/>
</dbReference>
<dbReference type="InterPro" id="IPR000873">
    <property type="entry name" value="AMP-dep_synth/lig_dom"/>
</dbReference>
<sequence>MNEPLKQPGAATTLIPQALQRSVISTPYGDELEHASIDQLRDFQLQRLRWTLDHAYTHVPWYRDRFHHLGVHPYDLHDAADLAQFPLTTKADLRAHYPFGLFAVPMDEVVRLHASSGTTGQPTVVGYTRNDIDVWSSLVARSIRAAGGKRGDRMHIAYGYGLFTGGLGAHYGAEKLGCTVIPMSGGQTARQVQLIQDFRPDLIMVTPSYMLNIAEEIERQGISPEALSLRVGIFGAEPWSATMRQELETRLGIQALDIYGLSELMGPGVAMEHLDTKDGPTLWEDHFYPEIIDPDTGEVLPDGQFGELVLTTLSKEALPMVRYRTRDLTRLLPGNGRAMRRLDKITGRSDDMLIIRGVNVFPTQIEEQLLKIAALSPVHELHVRRDGHLDTLTVNVELRAEHAGWTPSQQQAVSKDLAHRIKVHVGISTHVVVHPCQALKRSEGKSSHVLDYRQPA</sequence>
<dbReference type="EC" id="6.2.1.30" evidence="6 9"/>
<dbReference type="PANTHER" id="PTHR43439:SF1">
    <property type="entry name" value="PHENYLACETATE-COENZYME A LIGASE"/>
    <property type="match status" value="1"/>
</dbReference>
<dbReference type="CDD" id="cd05913">
    <property type="entry name" value="PaaK"/>
    <property type="match status" value="1"/>
</dbReference>
<comment type="similarity">
    <text evidence="5 9">Belongs to the phenylacetyl-CoA ligase family.</text>
</comment>
<comment type="pathway">
    <text evidence="4 9">Aromatic compound metabolism; phenylacetate degradation.</text>
</comment>
<dbReference type="NCBIfam" id="TIGR02155">
    <property type="entry name" value="PA_CoA_ligase"/>
    <property type="match status" value="1"/>
</dbReference>
<dbReference type="Pfam" id="PF14535">
    <property type="entry name" value="AMP-binding_C_2"/>
    <property type="match status" value="1"/>
</dbReference>
<evidence type="ECO:0000256" key="2">
    <source>
        <dbReference type="ARBA" id="ARBA00022598"/>
    </source>
</evidence>
<dbReference type="InterPro" id="IPR049623">
    <property type="entry name" value="PA_CoA_lig_proteobact_actino"/>
</dbReference>
<evidence type="ECO:0000256" key="6">
    <source>
        <dbReference type="ARBA" id="ARBA00066629"/>
    </source>
</evidence>
<keyword evidence="3 9" id="KW-0547">Nucleotide-binding</keyword>
<evidence type="ECO:0000313" key="12">
    <source>
        <dbReference type="EMBL" id="QKZ05718.1"/>
    </source>
</evidence>
<organism evidence="12 13">
    <name type="scientific">Pseudomonas eucalypticola</name>
    <dbReference type="NCBI Taxonomy" id="2599595"/>
    <lineage>
        <taxon>Bacteria</taxon>
        <taxon>Pseudomonadati</taxon>
        <taxon>Pseudomonadota</taxon>
        <taxon>Gammaproteobacteria</taxon>
        <taxon>Pseudomonadales</taxon>
        <taxon>Pseudomonadaceae</taxon>
        <taxon>Pseudomonas</taxon>
    </lineage>
</organism>
<evidence type="ECO:0000256" key="4">
    <source>
        <dbReference type="ARBA" id="ARBA00060591"/>
    </source>
</evidence>